<evidence type="ECO:0000256" key="1">
    <source>
        <dbReference type="SAM" id="MobiDB-lite"/>
    </source>
</evidence>
<dbReference type="WBParaSite" id="nRc.2.0.1.t39003-RA">
    <property type="protein sequence ID" value="nRc.2.0.1.t39003-RA"/>
    <property type="gene ID" value="nRc.2.0.1.g39003"/>
</dbReference>
<evidence type="ECO:0000313" key="3">
    <source>
        <dbReference type="Proteomes" id="UP000887565"/>
    </source>
</evidence>
<sequence>MSPALTVHSGRVYRWKSSKRWKESWLTLENHGHLVWKRKDAYQIKGSVNLLNHLEKIAIPSPTEKQIHDSIHPNSYFFCVPMSDSNETKKTCLKWFAVFDVRDLELWLDAFAQVTGQWKVYKAVRDKQRDRVAKIKNCCEENLEEVLTYAEMVPFLRTIWEEFMGERSNPTAVQEINESLNSPISKNASFIFSQHTVEKQVNNNSENRHPLASSSNSNISDVFTNSSDEEIVKLEDTPHGYPNSPVEDVEEDVAPNAVVTQEDPSDIGNWV</sequence>
<dbReference type="Proteomes" id="UP000887565">
    <property type="component" value="Unplaced"/>
</dbReference>
<name>A0A915KLU9_ROMCU</name>
<feature type="region of interest" description="Disordered" evidence="1">
    <location>
        <begin position="202"/>
        <end position="222"/>
    </location>
</feature>
<reference evidence="4" key="1">
    <citation type="submission" date="2022-11" db="UniProtKB">
        <authorList>
            <consortium name="WormBaseParasite"/>
        </authorList>
    </citation>
    <scope>IDENTIFICATION</scope>
</reference>
<dbReference type="InterPro" id="IPR001849">
    <property type="entry name" value="PH_domain"/>
</dbReference>
<dbReference type="Gene3D" id="2.30.29.30">
    <property type="entry name" value="Pleckstrin-homology domain (PH domain)/Phosphotyrosine-binding domain (PTB)"/>
    <property type="match status" value="1"/>
</dbReference>
<protein>
    <submittedName>
        <fullName evidence="4">PH domain-containing protein</fullName>
    </submittedName>
</protein>
<dbReference type="InterPro" id="IPR011993">
    <property type="entry name" value="PH-like_dom_sf"/>
</dbReference>
<dbReference type="PROSITE" id="PS50003">
    <property type="entry name" value="PH_DOMAIN"/>
    <property type="match status" value="1"/>
</dbReference>
<feature type="compositionally biased region" description="Polar residues" evidence="1">
    <location>
        <begin position="212"/>
        <end position="222"/>
    </location>
</feature>
<organism evidence="3 4">
    <name type="scientific">Romanomermis culicivorax</name>
    <name type="common">Nematode worm</name>
    <dbReference type="NCBI Taxonomy" id="13658"/>
    <lineage>
        <taxon>Eukaryota</taxon>
        <taxon>Metazoa</taxon>
        <taxon>Ecdysozoa</taxon>
        <taxon>Nematoda</taxon>
        <taxon>Enoplea</taxon>
        <taxon>Dorylaimia</taxon>
        <taxon>Mermithida</taxon>
        <taxon>Mermithoidea</taxon>
        <taxon>Mermithidae</taxon>
        <taxon>Romanomermis</taxon>
    </lineage>
</organism>
<keyword evidence="3" id="KW-1185">Reference proteome</keyword>
<accession>A0A915KLU9</accession>
<feature type="region of interest" description="Disordered" evidence="1">
    <location>
        <begin position="234"/>
        <end position="271"/>
    </location>
</feature>
<feature type="domain" description="PH" evidence="2">
    <location>
        <begin position="5"/>
        <end position="116"/>
    </location>
</feature>
<dbReference type="SUPFAM" id="SSF50729">
    <property type="entry name" value="PH domain-like"/>
    <property type="match status" value="1"/>
</dbReference>
<proteinExistence type="predicted"/>
<dbReference type="Pfam" id="PF00169">
    <property type="entry name" value="PH"/>
    <property type="match status" value="1"/>
</dbReference>
<evidence type="ECO:0000313" key="4">
    <source>
        <dbReference type="WBParaSite" id="nRc.2.0.1.t39003-RA"/>
    </source>
</evidence>
<evidence type="ECO:0000259" key="2">
    <source>
        <dbReference type="PROSITE" id="PS50003"/>
    </source>
</evidence>
<dbReference type="AlphaFoldDB" id="A0A915KLU9"/>